<dbReference type="PROSITE" id="PS51725">
    <property type="entry name" value="ABM"/>
    <property type="match status" value="1"/>
</dbReference>
<reference evidence="2 3" key="1">
    <citation type="submission" date="2017-10" db="EMBL/GenBank/DDBJ databases">
        <title>Genomics of the genus Arcobacter.</title>
        <authorList>
            <person name="Perez-Cataluna A."/>
            <person name="Figueras M.J."/>
        </authorList>
    </citation>
    <scope>NUCLEOTIDE SEQUENCE [LARGE SCALE GENOMIC DNA]</scope>
    <source>
        <strain evidence="2 3">CECT 8987</strain>
    </source>
</reference>
<evidence type="ECO:0000259" key="1">
    <source>
        <dbReference type="PROSITE" id="PS51725"/>
    </source>
</evidence>
<keyword evidence="3" id="KW-1185">Reference proteome</keyword>
<dbReference type="PANTHER" id="PTHR33336">
    <property type="entry name" value="QUINOL MONOOXYGENASE YGIN-RELATED"/>
    <property type="match status" value="1"/>
</dbReference>
<sequence>MAEITVIASIVAKPEYKDEIYKSLLELHKQTHANDEGCIQYDLHINNEEENGFTFIETWRDIDALLKHSQKAHFDAFKSFIEGKIDSMSVQKLQKVS</sequence>
<dbReference type="Pfam" id="PF03992">
    <property type="entry name" value="ABM"/>
    <property type="match status" value="1"/>
</dbReference>
<dbReference type="InterPro" id="IPR011008">
    <property type="entry name" value="Dimeric_a/b-barrel"/>
</dbReference>
<gene>
    <name evidence="2" type="ORF">CRV04_04720</name>
</gene>
<dbReference type="InterPro" id="IPR007138">
    <property type="entry name" value="ABM_dom"/>
</dbReference>
<dbReference type="OrthoDB" id="287932at2"/>
<accession>A0A4V1LP84</accession>
<dbReference type="SUPFAM" id="SSF54909">
    <property type="entry name" value="Dimeric alpha+beta barrel"/>
    <property type="match status" value="1"/>
</dbReference>
<dbReference type="InterPro" id="IPR050744">
    <property type="entry name" value="AI-2_Isomerase_LsrG"/>
</dbReference>
<feature type="domain" description="ABM" evidence="1">
    <location>
        <begin position="4"/>
        <end position="93"/>
    </location>
</feature>
<dbReference type="GO" id="GO:0004497">
    <property type="term" value="F:monooxygenase activity"/>
    <property type="evidence" value="ECO:0007669"/>
    <property type="project" value="UniProtKB-KW"/>
</dbReference>
<dbReference type="GO" id="GO:0005829">
    <property type="term" value="C:cytosol"/>
    <property type="evidence" value="ECO:0007669"/>
    <property type="project" value="TreeGrafter"/>
</dbReference>
<name>A0A4V1LP84_9BACT</name>
<dbReference type="AlphaFoldDB" id="A0A4V1LP84"/>
<dbReference type="PANTHER" id="PTHR33336:SF3">
    <property type="entry name" value="ABM DOMAIN-CONTAINING PROTEIN"/>
    <property type="match status" value="1"/>
</dbReference>
<evidence type="ECO:0000313" key="2">
    <source>
        <dbReference type="EMBL" id="RXJ60308.1"/>
    </source>
</evidence>
<keyword evidence="2" id="KW-0560">Oxidoreductase</keyword>
<keyword evidence="2" id="KW-0503">Monooxygenase</keyword>
<dbReference type="RefSeq" id="WP_128995657.1">
    <property type="nucleotide sequence ID" value="NZ_PDKN01000002.1"/>
</dbReference>
<dbReference type="Proteomes" id="UP000290657">
    <property type="component" value="Unassembled WGS sequence"/>
</dbReference>
<dbReference type="Gene3D" id="3.30.70.100">
    <property type="match status" value="1"/>
</dbReference>
<dbReference type="EMBL" id="PDKN01000002">
    <property type="protein sequence ID" value="RXJ60308.1"/>
    <property type="molecule type" value="Genomic_DNA"/>
</dbReference>
<evidence type="ECO:0000313" key="3">
    <source>
        <dbReference type="Proteomes" id="UP000290657"/>
    </source>
</evidence>
<protein>
    <submittedName>
        <fullName evidence="2">Antibiotic biosynthesis monooxygenase</fullName>
    </submittedName>
</protein>
<organism evidence="2 3">
    <name type="scientific">Candidatus Marinarcus aquaticus</name>
    <dbReference type="NCBI Taxonomy" id="2044504"/>
    <lineage>
        <taxon>Bacteria</taxon>
        <taxon>Pseudomonadati</taxon>
        <taxon>Campylobacterota</taxon>
        <taxon>Epsilonproteobacteria</taxon>
        <taxon>Campylobacterales</taxon>
        <taxon>Arcobacteraceae</taxon>
        <taxon>Candidatus Marinarcus</taxon>
    </lineage>
</organism>
<proteinExistence type="predicted"/>
<comment type="caution">
    <text evidence="2">The sequence shown here is derived from an EMBL/GenBank/DDBJ whole genome shotgun (WGS) entry which is preliminary data.</text>
</comment>